<dbReference type="EMBL" id="UFSO01000002">
    <property type="protein sequence ID" value="SSY70411.1"/>
    <property type="molecule type" value="Genomic_DNA"/>
</dbReference>
<dbReference type="STRING" id="1120980.GCA_000745955_00845"/>
<feature type="signal peptide" evidence="1">
    <location>
        <begin position="1"/>
        <end position="19"/>
    </location>
</feature>
<dbReference type="RefSeq" id="WP_034291940.1">
    <property type="nucleotide sequence ID" value="NZ_UFSO01000002.1"/>
</dbReference>
<feature type="chain" id="PRO_5017076955" evidence="1">
    <location>
        <begin position="20"/>
        <end position="122"/>
    </location>
</feature>
<keyword evidence="3" id="KW-1185">Reference proteome</keyword>
<name>A0A376BL32_9NEIS</name>
<reference evidence="2 3" key="1">
    <citation type="submission" date="2018-06" db="EMBL/GenBank/DDBJ databases">
        <authorList>
            <consortium name="Pathogen Informatics"/>
            <person name="Doyle S."/>
        </authorList>
    </citation>
    <scope>NUCLEOTIDE SEQUENCE [LARGE SCALE GENOMIC DNA]</scope>
    <source>
        <strain evidence="2 3">NCTC10283</strain>
    </source>
</reference>
<gene>
    <name evidence="2" type="ORF">NCTC10283_00500</name>
</gene>
<dbReference type="AlphaFoldDB" id="A0A376BL32"/>
<keyword evidence="1" id="KW-0732">Signal</keyword>
<sequence length="122" mass="13763">MKKQTILPILLLATQNVWANGFNVRETTCDTRTQHNIPCRVELTLPAVGANQTVVSAAIFYLGNHQVHEVQRKTVYNSNSVAVENTLTLNNKMAQFKRIKDDYVCFESADNQICANMVMLSF</sequence>
<evidence type="ECO:0000313" key="2">
    <source>
        <dbReference type="EMBL" id="SSY70411.1"/>
    </source>
</evidence>
<accession>A0A376BL32</accession>
<proteinExistence type="predicted"/>
<dbReference type="Proteomes" id="UP000254209">
    <property type="component" value="Unassembled WGS sequence"/>
</dbReference>
<protein>
    <submittedName>
        <fullName evidence="2">Uncharacterized protein</fullName>
    </submittedName>
</protein>
<evidence type="ECO:0000313" key="3">
    <source>
        <dbReference type="Proteomes" id="UP000254209"/>
    </source>
</evidence>
<evidence type="ECO:0000256" key="1">
    <source>
        <dbReference type="SAM" id="SignalP"/>
    </source>
</evidence>
<organism evidence="2 3">
    <name type="scientific">Alysiella crassa</name>
    <dbReference type="NCBI Taxonomy" id="153491"/>
    <lineage>
        <taxon>Bacteria</taxon>
        <taxon>Pseudomonadati</taxon>
        <taxon>Pseudomonadota</taxon>
        <taxon>Betaproteobacteria</taxon>
        <taxon>Neisseriales</taxon>
        <taxon>Neisseriaceae</taxon>
        <taxon>Alysiella</taxon>
    </lineage>
</organism>